<feature type="compositionally biased region" description="Acidic residues" evidence="3">
    <location>
        <begin position="140"/>
        <end position="159"/>
    </location>
</feature>
<feature type="compositionally biased region" description="Low complexity" evidence="3">
    <location>
        <begin position="160"/>
        <end position="179"/>
    </location>
</feature>
<name>A0A507DJW6_9FUNG</name>
<dbReference type="STRING" id="286115.A0A507DJW6"/>
<dbReference type="Proteomes" id="UP000317494">
    <property type="component" value="Unassembled WGS sequence"/>
</dbReference>
<dbReference type="EMBL" id="QEAM01000058">
    <property type="protein sequence ID" value="TPX48152.1"/>
    <property type="molecule type" value="Genomic_DNA"/>
</dbReference>
<reference evidence="6 7" key="1">
    <citation type="journal article" date="2019" name="Sci. Rep.">
        <title>Comparative genomics of chytrid fungi reveal insights into the obligate biotrophic and pathogenic lifestyle of Synchytrium endobioticum.</title>
        <authorList>
            <person name="van de Vossenberg B.T.L.H."/>
            <person name="Warris S."/>
            <person name="Nguyen H.D.T."/>
            <person name="van Gent-Pelzer M.P.E."/>
            <person name="Joly D.L."/>
            <person name="van de Geest H.C."/>
            <person name="Bonants P.J.M."/>
            <person name="Smith D.S."/>
            <person name="Levesque C.A."/>
            <person name="van der Lee T.A.J."/>
        </authorList>
    </citation>
    <scope>NUCLEOTIDE SEQUENCE [LARGE SCALE GENOMIC DNA]</scope>
    <source>
        <strain evidence="4 7">LEV6574</strain>
        <strain evidence="5 6">MB42</strain>
    </source>
</reference>
<dbReference type="GO" id="GO:0006364">
    <property type="term" value="P:rRNA processing"/>
    <property type="evidence" value="ECO:0007669"/>
    <property type="project" value="UniProtKB-KW"/>
</dbReference>
<dbReference type="Pfam" id="PF10273">
    <property type="entry name" value="WGG"/>
    <property type="match status" value="1"/>
</dbReference>
<dbReference type="Proteomes" id="UP000320475">
    <property type="component" value="Unassembled WGS sequence"/>
</dbReference>
<dbReference type="InterPro" id="IPR019398">
    <property type="entry name" value="Pre-rRNA_process_TSR2"/>
</dbReference>
<feature type="region of interest" description="Disordered" evidence="3">
    <location>
        <begin position="132"/>
        <end position="209"/>
    </location>
</feature>
<dbReference type="AlphaFoldDB" id="A0A507DJW6"/>
<comment type="similarity">
    <text evidence="1">Belongs to the TSR2 family.</text>
</comment>
<accession>A0A507DJW6</accession>
<dbReference type="EMBL" id="QEAN01000048">
    <property type="protein sequence ID" value="TPX51913.1"/>
    <property type="molecule type" value="Genomic_DNA"/>
</dbReference>
<evidence type="ECO:0000256" key="1">
    <source>
        <dbReference type="ARBA" id="ARBA00006524"/>
    </source>
</evidence>
<gene>
    <name evidence="4" type="ORF">SeLEV6574_g02205</name>
    <name evidence="5" type="ORF">SeMB42_g01772</name>
</gene>
<organism evidence="5 6">
    <name type="scientific">Synchytrium endobioticum</name>
    <dbReference type="NCBI Taxonomy" id="286115"/>
    <lineage>
        <taxon>Eukaryota</taxon>
        <taxon>Fungi</taxon>
        <taxon>Fungi incertae sedis</taxon>
        <taxon>Chytridiomycota</taxon>
        <taxon>Chytridiomycota incertae sedis</taxon>
        <taxon>Chytridiomycetes</taxon>
        <taxon>Synchytriales</taxon>
        <taxon>Synchytriaceae</taxon>
        <taxon>Synchytrium</taxon>
    </lineage>
</organism>
<protein>
    <recommendedName>
        <fullName evidence="8">Pre-rRNA-processing protein TSR2</fullName>
    </recommendedName>
</protein>
<dbReference type="PANTHER" id="PTHR21250">
    <property type="entry name" value="PRE-RRNA-PROCESSING PROTEIN TSR2 HOMOLOG"/>
    <property type="match status" value="1"/>
</dbReference>
<evidence type="ECO:0000256" key="3">
    <source>
        <dbReference type="SAM" id="MobiDB-lite"/>
    </source>
</evidence>
<dbReference type="VEuPathDB" id="FungiDB:SeMB42_g01772"/>
<evidence type="ECO:0000256" key="2">
    <source>
        <dbReference type="ARBA" id="ARBA00022552"/>
    </source>
</evidence>
<keyword evidence="2" id="KW-0698">rRNA processing</keyword>
<evidence type="ECO:0000313" key="5">
    <source>
        <dbReference type="EMBL" id="TPX51913.1"/>
    </source>
</evidence>
<dbReference type="OrthoDB" id="263560at2759"/>
<comment type="caution">
    <text evidence="5">The sequence shown here is derived from an EMBL/GenBank/DDBJ whole genome shotgun (WGS) entry which is preliminary data.</text>
</comment>
<proteinExistence type="inferred from homology"/>
<evidence type="ECO:0000313" key="6">
    <source>
        <dbReference type="Proteomes" id="UP000317494"/>
    </source>
</evidence>
<sequence>MTVTQHHPNHSQTQFREAAHLIFHRWTALQIAISHQTAGPSTAQLASTLLDDVLSHIMSTPYTTLDAYDIAEGLEEYFISVLKISLEDESGLQVAKSMIKCFDMIVNKGDISELERLRGVVRESSGGMQAVGMSRMQGSDCDDVDGDCEEDNDDDDNAMDGDISVCAASSSSHSGTSKNKSVEEMQVDRGPIIDEDGFELVSRKGRRRQ</sequence>
<evidence type="ECO:0000313" key="7">
    <source>
        <dbReference type="Proteomes" id="UP000320475"/>
    </source>
</evidence>
<evidence type="ECO:0000313" key="4">
    <source>
        <dbReference type="EMBL" id="TPX48152.1"/>
    </source>
</evidence>
<keyword evidence="6" id="KW-1185">Reference proteome</keyword>
<evidence type="ECO:0008006" key="8">
    <source>
        <dbReference type="Google" id="ProtNLM"/>
    </source>
</evidence>